<reference evidence="3" key="1">
    <citation type="submission" date="2017-09" db="EMBL/GenBank/DDBJ databases">
        <authorList>
            <person name="Zhang Y."/>
            <person name="Huang X."/>
            <person name="Liu J."/>
            <person name="Lu L."/>
            <person name="Peng K."/>
        </authorList>
    </citation>
    <scope>NUCLEOTIDE SEQUENCE [LARGE SCALE GENOMIC DNA]</scope>
    <source>
        <strain evidence="3">S-XJ-1</strain>
    </source>
</reference>
<name>A0A2A2WL40_9ACTN</name>
<keyword evidence="1" id="KW-0812">Transmembrane</keyword>
<evidence type="ECO:0000256" key="1">
    <source>
        <dbReference type="SAM" id="Phobius"/>
    </source>
</evidence>
<feature type="transmembrane region" description="Helical" evidence="1">
    <location>
        <begin position="51"/>
        <end position="75"/>
    </location>
</feature>
<feature type="transmembrane region" description="Helical" evidence="1">
    <location>
        <begin position="12"/>
        <end position="31"/>
    </location>
</feature>
<feature type="transmembrane region" description="Helical" evidence="1">
    <location>
        <begin position="129"/>
        <end position="149"/>
    </location>
</feature>
<keyword evidence="1" id="KW-0472">Membrane</keyword>
<keyword evidence="1" id="KW-1133">Transmembrane helix</keyword>
<dbReference type="EMBL" id="NTGA01000035">
    <property type="protein sequence ID" value="PAY21918.1"/>
    <property type="molecule type" value="Genomic_DNA"/>
</dbReference>
<gene>
    <name evidence="2" type="ORF">CEY15_16205</name>
</gene>
<dbReference type="Proteomes" id="UP000218810">
    <property type="component" value="Unassembled WGS sequence"/>
</dbReference>
<keyword evidence="3" id="KW-1185">Reference proteome</keyword>
<evidence type="ECO:0008006" key="4">
    <source>
        <dbReference type="Google" id="ProtNLM"/>
    </source>
</evidence>
<organism evidence="2 3">
    <name type="scientific">Dietzia natronolimnaea</name>
    <dbReference type="NCBI Taxonomy" id="161920"/>
    <lineage>
        <taxon>Bacteria</taxon>
        <taxon>Bacillati</taxon>
        <taxon>Actinomycetota</taxon>
        <taxon>Actinomycetes</taxon>
        <taxon>Mycobacteriales</taxon>
        <taxon>Dietziaceae</taxon>
        <taxon>Dietzia</taxon>
    </lineage>
</organism>
<dbReference type="RefSeq" id="WP_095719295.1">
    <property type="nucleotide sequence ID" value="NZ_NTGA01000035.1"/>
</dbReference>
<accession>A0A2A2WL40</accession>
<protein>
    <recommendedName>
        <fullName evidence="4">DUF998 domain-containing protein</fullName>
    </recommendedName>
</protein>
<dbReference type="AlphaFoldDB" id="A0A2A2WL40"/>
<evidence type="ECO:0000313" key="2">
    <source>
        <dbReference type="EMBL" id="PAY21918.1"/>
    </source>
</evidence>
<feature type="transmembrane region" description="Helical" evidence="1">
    <location>
        <begin position="82"/>
        <end position="102"/>
    </location>
</feature>
<dbReference type="OrthoDB" id="8224664at2"/>
<sequence>MTRSTPTTIPRSHITVLAVTAGALMAVYLLLRPYGDADGGDTLAAAEAFSSPLWIVSHLAGAASLVVLAALWSLLTTSPLRWAGPVGAALVLPYYGAEAFALHEIGSRALEGDPGALDLVPAVRDNPTAMALFAVGLIALAVAGVVAALSWRRLHQPGRVAVAFVPLAVIATLFLPQFFLPPSGRMAYGLAFAVAAVYAAITAASAGDTRQGRG</sequence>
<comment type="caution">
    <text evidence="2">The sequence shown here is derived from an EMBL/GenBank/DDBJ whole genome shotgun (WGS) entry which is preliminary data.</text>
</comment>
<feature type="transmembrane region" description="Helical" evidence="1">
    <location>
        <begin position="186"/>
        <end position="206"/>
    </location>
</feature>
<proteinExistence type="predicted"/>
<feature type="transmembrane region" description="Helical" evidence="1">
    <location>
        <begin position="161"/>
        <end position="180"/>
    </location>
</feature>
<evidence type="ECO:0000313" key="3">
    <source>
        <dbReference type="Proteomes" id="UP000218810"/>
    </source>
</evidence>